<dbReference type="InterPro" id="IPR001647">
    <property type="entry name" value="HTH_TetR"/>
</dbReference>
<evidence type="ECO:0000313" key="5">
    <source>
        <dbReference type="Proteomes" id="UP000606172"/>
    </source>
</evidence>
<dbReference type="PANTHER" id="PTHR30055">
    <property type="entry name" value="HTH-TYPE TRANSCRIPTIONAL REGULATOR RUTR"/>
    <property type="match status" value="1"/>
</dbReference>
<reference evidence="4" key="1">
    <citation type="submission" date="2021-01" db="EMBL/GenBank/DDBJ databases">
        <title>Whole genome shotgun sequence of Sinosporangium siamense NBRC 109515.</title>
        <authorList>
            <person name="Komaki H."/>
            <person name="Tamura T."/>
        </authorList>
    </citation>
    <scope>NUCLEOTIDE SEQUENCE</scope>
    <source>
        <strain evidence="4">NBRC 109515</strain>
    </source>
</reference>
<dbReference type="PANTHER" id="PTHR30055:SF209">
    <property type="entry name" value="POSSIBLE TRANSCRIPTIONAL REGULATORY PROTEIN (PROBABLY TETR-FAMILY)"/>
    <property type="match status" value="1"/>
</dbReference>
<organism evidence="4 5">
    <name type="scientific">Sinosporangium siamense</name>
    <dbReference type="NCBI Taxonomy" id="1367973"/>
    <lineage>
        <taxon>Bacteria</taxon>
        <taxon>Bacillati</taxon>
        <taxon>Actinomycetota</taxon>
        <taxon>Actinomycetes</taxon>
        <taxon>Streptosporangiales</taxon>
        <taxon>Streptosporangiaceae</taxon>
        <taxon>Sinosporangium</taxon>
    </lineage>
</organism>
<gene>
    <name evidence="4" type="ORF">Ssi02_29250</name>
</gene>
<evidence type="ECO:0000259" key="3">
    <source>
        <dbReference type="PROSITE" id="PS50977"/>
    </source>
</evidence>
<dbReference type="PRINTS" id="PR00455">
    <property type="entry name" value="HTHTETR"/>
</dbReference>
<dbReference type="Pfam" id="PF00440">
    <property type="entry name" value="TetR_N"/>
    <property type="match status" value="1"/>
</dbReference>
<dbReference type="SUPFAM" id="SSF46689">
    <property type="entry name" value="Homeodomain-like"/>
    <property type="match status" value="1"/>
</dbReference>
<dbReference type="PROSITE" id="PS50977">
    <property type="entry name" value="HTH_TETR_2"/>
    <property type="match status" value="1"/>
</dbReference>
<dbReference type="InterPro" id="IPR009057">
    <property type="entry name" value="Homeodomain-like_sf"/>
</dbReference>
<keyword evidence="5" id="KW-1185">Reference proteome</keyword>
<proteinExistence type="predicted"/>
<sequence length="195" mass="20746">MSEQRRERADAVRNRRAILHAAETLLAAHGFEHVSLDKVAAAAGVGKGTVFRRFGDRNGLIRALLEERAEALGEAVVSGPAPLGPSAPPGVRLAAFLDALADLAARNVAMLAAHDRACAEDRLNDPTYVRWHRHVTTLIGEARPDLDAEFYGHSLLALFDAALVKRITAGGGAACLSASVCELADAILRSPRRSV</sequence>
<dbReference type="Gene3D" id="1.10.357.10">
    <property type="entry name" value="Tetracycline Repressor, domain 2"/>
    <property type="match status" value="1"/>
</dbReference>
<evidence type="ECO:0000256" key="2">
    <source>
        <dbReference type="PROSITE-ProRule" id="PRU00335"/>
    </source>
</evidence>
<dbReference type="EMBL" id="BOOW01000018">
    <property type="protein sequence ID" value="GII92694.1"/>
    <property type="molecule type" value="Genomic_DNA"/>
</dbReference>
<comment type="caution">
    <text evidence="4">The sequence shown here is derived from an EMBL/GenBank/DDBJ whole genome shotgun (WGS) entry which is preliminary data.</text>
</comment>
<dbReference type="Proteomes" id="UP000606172">
    <property type="component" value="Unassembled WGS sequence"/>
</dbReference>
<feature type="DNA-binding region" description="H-T-H motif" evidence="2">
    <location>
        <begin position="35"/>
        <end position="54"/>
    </location>
</feature>
<accession>A0A919RIW1</accession>
<dbReference type="GO" id="GO:0000976">
    <property type="term" value="F:transcription cis-regulatory region binding"/>
    <property type="evidence" value="ECO:0007669"/>
    <property type="project" value="TreeGrafter"/>
</dbReference>
<dbReference type="InterPro" id="IPR050109">
    <property type="entry name" value="HTH-type_TetR-like_transc_reg"/>
</dbReference>
<evidence type="ECO:0000313" key="4">
    <source>
        <dbReference type="EMBL" id="GII92694.1"/>
    </source>
</evidence>
<dbReference type="AlphaFoldDB" id="A0A919RIW1"/>
<feature type="domain" description="HTH tetR-type" evidence="3">
    <location>
        <begin position="12"/>
        <end position="72"/>
    </location>
</feature>
<evidence type="ECO:0000256" key="1">
    <source>
        <dbReference type="ARBA" id="ARBA00023125"/>
    </source>
</evidence>
<dbReference type="GO" id="GO:0003700">
    <property type="term" value="F:DNA-binding transcription factor activity"/>
    <property type="evidence" value="ECO:0007669"/>
    <property type="project" value="TreeGrafter"/>
</dbReference>
<name>A0A919RIW1_9ACTN</name>
<dbReference type="RefSeq" id="WP_204025693.1">
    <property type="nucleotide sequence ID" value="NZ_BOOW01000018.1"/>
</dbReference>
<keyword evidence="1 2" id="KW-0238">DNA-binding</keyword>
<protein>
    <submittedName>
        <fullName evidence="4">TetR family transcriptional regulator</fullName>
    </submittedName>
</protein>